<dbReference type="SUPFAM" id="SSF56784">
    <property type="entry name" value="HAD-like"/>
    <property type="match status" value="1"/>
</dbReference>
<organism evidence="5 6">
    <name type="scientific">Candidatus Cryptobacteroides merdigallinarum</name>
    <dbReference type="NCBI Taxonomy" id="2840770"/>
    <lineage>
        <taxon>Bacteria</taxon>
        <taxon>Pseudomonadati</taxon>
        <taxon>Bacteroidota</taxon>
        <taxon>Bacteroidia</taxon>
        <taxon>Bacteroidales</taxon>
        <taxon>Candidatus Cryptobacteroides</taxon>
    </lineage>
</organism>
<dbReference type="EC" id="3.1.3.18" evidence="4"/>
<name>A0A9D9HFL5_9BACT</name>
<dbReference type="InterPro" id="IPR006439">
    <property type="entry name" value="HAD-SF_hydro_IA"/>
</dbReference>
<evidence type="ECO:0000313" key="6">
    <source>
        <dbReference type="Proteomes" id="UP000810252"/>
    </source>
</evidence>
<evidence type="ECO:0000256" key="1">
    <source>
        <dbReference type="ARBA" id="ARBA00000830"/>
    </source>
</evidence>
<dbReference type="InterPro" id="IPR036412">
    <property type="entry name" value="HAD-like_sf"/>
</dbReference>
<evidence type="ECO:0000256" key="3">
    <source>
        <dbReference type="ARBA" id="ARBA00006171"/>
    </source>
</evidence>
<dbReference type="PRINTS" id="PR00413">
    <property type="entry name" value="HADHALOGNASE"/>
</dbReference>
<proteinExistence type="inferred from homology"/>
<comment type="catalytic activity">
    <reaction evidence="1">
        <text>2-phosphoglycolate + H2O = glycolate + phosphate</text>
        <dbReference type="Rhea" id="RHEA:14369"/>
        <dbReference type="ChEBI" id="CHEBI:15377"/>
        <dbReference type="ChEBI" id="CHEBI:29805"/>
        <dbReference type="ChEBI" id="CHEBI:43474"/>
        <dbReference type="ChEBI" id="CHEBI:58033"/>
        <dbReference type="EC" id="3.1.3.18"/>
    </reaction>
</comment>
<dbReference type="Pfam" id="PF13419">
    <property type="entry name" value="HAD_2"/>
    <property type="match status" value="1"/>
</dbReference>
<sequence>MAQSKIKLAIFDLDGTLLDTIEDLGRACNFALEACGCPPRKMEEYNRLVGRGIYNLFRGALPEGLRSEEMVMEMKSHFIPYYNEHKTDFTKPYPGIPAMLEKLEKHGIALAVASNKYQEGTEALVKRFFGERNFVKILGQRDGMPIKPDPGIVREIEKAYGHTGPGEVIYSGDSDVDMETGKNAGVITAGVTWGFRSREELSSRHPDMLCDTPEELARAIIGQDQDPGRI</sequence>
<evidence type="ECO:0000256" key="2">
    <source>
        <dbReference type="ARBA" id="ARBA00004818"/>
    </source>
</evidence>
<dbReference type="Proteomes" id="UP000810252">
    <property type="component" value="Unassembled WGS sequence"/>
</dbReference>
<protein>
    <recommendedName>
        <fullName evidence="4">phosphoglycolate phosphatase</fullName>
        <ecNumber evidence="4">3.1.3.18</ecNumber>
    </recommendedName>
</protein>
<dbReference type="PANTHER" id="PTHR43434">
    <property type="entry name" value="PHOSPHOGLYCOLATE PHOSPHATASE"/>
    <property type="match status" value="1"/>
</dbReference>
<reference evidence="5" key="2">
    <citation type="journal article" date="2021" name="PeerJ">
        <title>Extensive microbial diversity within the chicken gut microbiome revealed by metagenomics and culture.</title>
        <authorList>
            <person name="Gilroy R."/>
            <person name="Ravi A."/>
            <person name="Getino M."/>
            <person name="Pursley I."/>
            <person name="Horton D.L."/>
            <person name="Alikhan N.F."/>
            <person name="Baker D."/>
            <person name="Gharbi K."/>
            <person name="Hall N."/>
            <person name="Watson M."/>
            <person name="Adriaenssens E.M."/>
            <person name="Foster-Nyarko E."/>
            <person name="Jarju S."/>
            <person name="Secka A."/>
            <person name="Antonio M."/>
            <person name="Oren A."/>
            <person name="Chaudhuri R.R."/>
            <person name="La Ragione R."/>
            <person name="Hildebrand F."/>
            <person name="Pallen M.J."/>
        </authorList>
    </citation>
    <scope>NUCLEOTIDE SEQUENCE</scope>
    <source>
        <strain evidence="5">20514</strain>
    </source>
</reference>
<keyword evidence="5" id="KW-0378">Hydrolase</keyword>
<dbReference type="Gene3D" id="3.40.50.1000">
    <property type="entry name" value="HAD superfamily/HAD-like"/>
    <property type="match status" value="1"/>
</dbReference>
<accession>A0A9D9HFL5</accession>
<dbReference type="GO" id="GO:0006281">
    <property type="term" value="P:DNA repair"/>
    <property type="evidence" value="ECO:0007669"/>
    <property type="project" value="TreeGrafter"/>
</dbReference>
<reference evidence="5" key="1">
    <citation type="submission" date="2020-10" db="EMBL/GenBank/DDBJ databases">
        <authorList>
            <person name="Gilroy R."/>
        </authorList>
    </citation>
    <scope>NUCLEOTIDE SEQUENCE</scope>
    <source>
        <strain evidence="5">20514</strain>
    </source>
</reference>
<comment type="similarity">
    <text evidence="3">Belongs to the HAD-like hydrolase superfamily. CbbY/CbbZ/Gph/YieH family.</text>
</comment>
<dbReference type="GO" id="GO:0005829">
    <property type="term" value="C:cytosol"/>
    <property type="evidence" value="ECO:0007669"/>
    <property type="project" value="TreeGrafter"/>
</dbReference>
<dbReference type="EMBL" id="JADIMQ010000029">
    <property type="protein sequence ID" value="MBO8448037.1"/>
    <property type="molecule type" value="Genomic_DNA"/>
</dbReference>
<evidence type="ECO:0000313" key="5">
    <source>
        <dbReference type="EMBL" id="MBO8448037.1"/>
    </source>
</evidence>
<dbReference type="PANTHER" id="PTHR43434:SF1">
    <property type="entry name" value="PHOSPHOGLYCOLATE PHOSPHATASE"/>
    <property type="match status" value="1"/>
</dbReference>
<dbReference type="InterPro" id="IPR041492">
    <property type="entry name" value="HAD_2"/>
</dbReference>
<gene>
    <name evidence="5" type="ORF">IAC29_02050</name>
</gene>
<comment type="pathway">
    <text evidence="2">Organic acid metabolism; glycolate biosynthesis; glycolate from 2-phosphoglycolate: step 1/1.</text>
</comment>
<dbReference type="GO" id="GO:0008967">
    <property type="term" value="F:phosphoglycolate phosphatase activity"/>
    <property type="evidence" value="ECO:0007669"/>
    <property type="project" value="UniProtKB-EC"/>
</dbReference>
<dbReference type="NCBIfam" id="TIGR01549">
    <property type="entry name" value="HAD-SF-IA-v1"/>
    <property type="match status" value="1"/>
</dbReference>
<dbReference type="InterPro" id="IPR023214">
    <property type="entry name" value="HAD_sf"/>
</dbReference>
<dbReference type="Gene3D" id="1.10.150.240">
    <property type="entry name" value="Putative phosphatase, domain 2"/>
    <property type="match status" value="1"/>
</dbReference>
<dbReference type="InterPro" id="IPR050155">
    <property type="entry name" value="HAD-like_hydrolase_sf"/>
</dbReference>
<dbReference type="SFLD" id="SFLDG01129">
    <property type="entry name" value="C1.5:_HAD__Beta-PGM__Phosphata"/>
    <property type="match status" value="1"/>
</dbReference>
<dbReference type="AlphaFoldDB" id="A0A9D9HFL5"/>
<evidence type="ECO:0000256" key="4">
    <source>
        <dbReference type="ARBA" id="ARBA00013078"/>
    </source>
</evidence>
<dbReference type="InterPro" id="IPR023198">
    <property type="entry name" value="PGP-like_dom2"/>
</dbReference>
<comment type="caution">
    <text evidence="5">The sequence shown here is derived from an EMBL/GenBank/DDBJ whole genome shotgun (WGS) entry which is preliminary data.</text>
</comment>
<dbReference type="SFLD" id="SFLDS00003">
    <property type="entry name" value="Haloacid_Dehalogenase"/>
    <property type="match status" value="1"/>
</dbReference>